<dbReference type="InterPro" id="IPR032675">
    <property type="entry name" value="LRR_dom_sf"/>
</dbReference>
<dbReference type="Proteomes" id="UP000269721">
    <property type="component" value="Unassembled WGS sequence"/>
</dbReference>
<reference evidence="2" key="1">
    <citation type="journal article" date="2018" name="Nat. Microbiol.">
        <title>Leveraging single-cell genomics to expand the fungal tree of life.</title>
        <authorList>
            <person name="Ahrendt S.R."/>
            <person name="Quandt C.A."/>
            <person name="Ciobanu D."/>
            <person name="Clum A."/>
            <person name="Salamov A."/>
            <person name="Andreopoulos B."/>
            <person name="Cheng J.F."/>
            <person name="Woyke T."/>
            <person name="Pelin A."/>
            <person name="Henrissat B."/>
            <person name="Reynolds N.K."/>
            <person name="Benny G.L."/>
            <person name="Smith M.E."/>
            <person name="James T.Y."/>
            <person name="Grigoriev I.V."/>
        </authorList>
    </citation>
    <scope>NUCLEOTIDE SEQUENCE [LARGE SCALE GENOMIC DNA]</scope>
</reference>
<accession>A0A4P9WG31</accession>
<dbReference type="Gene3D" id="3.80.10.10">
    <property type="entry name" value="Ribonuclease Inhibitor"/>
    <property type="match status" value="1"/>
</dbReference>
<dbReference type="EMBL" id="KZ995135">
    <property type="protein sequence ID" value="RKO91292.1"/>
    <property type="molecule type" value="Genomic_DNA"/>
</dbReference>
<protein>
    <recommendedName>
        <fullName evidence="3">F-box domain-containing protein</fullName>
    </recommendedName>
</protein>
<organism evidence="1 2">
    <name type="scientific">Blyttiomyces helicus</name>
    <dbReference type="NCBI Taxonomy" id="388810"/>
    <lineage>
        <taxon>Eukaryota</taxon>
        <taxon>Fungi</taxon>
        <taxon>Fungi incertae sedis</taxon>
        <taxon>Chytridiomycota</taxon>
        <taxon>Chytridiomycota incertae sedis</taxon>
        <taxon>Chytridiomycetes</taxon>
        <taxon>Chytridiomycetes incertae sedis</taxon>
        <taxon>Blyttiomyces</taxon>
    </lineage>
</organism>
<evidence type="ECO:0008006" key="3">
    <source>
        <dbReference type="Google" id="ProtNLM"/>
    </source>
</evidence>
<proteinExistence type="predicted"/>
<gene>
    <name evidence="1" type="ORF">BDK51DRAFT_36801</name>
</gene>
<keyword evidence="2" id="KW-1185">Reference proteome</keyword>
<dbReference type="AlphaFoldDB" id="A0A4P9WG31"/>
<evidence type="ECO:0000313" key="2">
    <source>
        <dbReference type="Proteomes" id="UP000269721"/>
    </source>
</evidence>
<sequence length="444" mass="47685">MSFAPSRRAPLNFDVLLLIFRQSTEWSDREKRACLTSAARVCRIWHAAAAEVLWDDVKLTDAFNSANLQSFSFGQSREEIKSFAAASKRAAIAARTRTLTLARIGTATFADIGAIKTPNLRSITLLLERSAGPISLDVIAVLFEKTPLLVAFAFAGGMRYPSPRPFSADIAGGFWKSAHGRAVDAAIARLNKLAICVTGETAEARAIESRIIQTAAGKLKDLTAKGDLAGVLTRAHGLCSLAVRGRTAELPLLTAKLPALRSASFVDAGYSGYNPFLVANVKSILSIAPSLSSFTLSFCTIPSAPLFTALAQHQPLNYLSLANTIGLDADHLATYLVARGVKLRTLMVDHCRWVGEPLLRELPALAPALTTLALGANDARGPFISLHVVDALLCKHPALERVWVADAALARALGTRRKPIVGNLERERRFDAVGDVGLGRVPYL</sequence>
<name>A0A4P9WG31_9FUNG</name>
<dbReference type="SUPFAM" id="SSF52047">
    <property type="entry name" value="RNI-like"/>
    <property type="match status" value="1"/>
</dbReference>
<evidence type="ECO:0000313" key="1">
    <source>
        <dbReference type="EMBL" id="RKO91292.1"/>
    </source>
</evidence>